<feature type="signal peptide" evidence="2">
    <location>
        <begin position="1"/>
        <end position="19"/>
    </location>
</feature>
<feature type="domain" description="Metallo-beta-lactamase" evidence="3">
    <location>
        <begin position="57"/>
        <end position="234"/>
    </location>
</feature>
<dbReference type="AlphaFoldDB" id="A0A9J6RJC4"/>
<name>A0A9J6RJC4_9GAMM</name>
<dbReference type="InterPro" id="IPR001279">
    <property type="entry name" value="Metallo-B-lactamas"/>
</dbReference>
<feature type="chain" id="PRO_5039912131" evidence="2">
    <location>
        <begin position="20"/>
        <end position="304"/>
    </location>
</feature>
<accession>A0A9J6RJC4</accession>
<dbReference type="InterPro" id="IPR050855">
    <property type="entry name" value="NDM-1-like"/>
</dbReference>
<evidence type="ECO:0000259" key="3">
    <source>
        <dbReference type="SMART" id="SM00849"/>
    </source>
</evidence>
<keyword evidence="2" id="KW-0732">Signal</keyword>
<organism evidence="4 5">
    <name type="scientific">Dasania phycosphaerae</name>
    <dbReference type="NCBI Taxonomy" id="2950436"/>
    <lineage>
        <taxon>Bacteria</taxon>
        <taxon>Pseudomonadati</taxon>
        <taxon>Pseudomonadota</taxon>
        <taxon>Gammaproteobacteria</taxon>
        <taxon>Cellvibrionales</taxon>
        <taxon>Spongiibacteraceae</taxon>
        <taxon>Dasania</taxon>
    </lineage>
</organism>
<dbReference type="GO" id="GO:0017001">
    <property type="term" value="P:antibiotic catabolic process"/>
    <property type="evidence" value="ECO:0007669"/>
    <property type="project" value="UniProtKB-ARBA"/>
</dbReference>
<gene>
    <name evidence="4" type="ORF">O0V09_04855</name>
</gene>
<dbReference type="Gene3D" id="3.60.15.10">
    <property type="entry name" value="Ribonuclease Z/Hydroxyacylglutathione hydrolase-like"/>
    <property type="match status" value="1"/>
</dbReference>
<comment type="similarity">
    <text evidence="1">Belongs to the metallo-beta-lactamase superfamily. Class-B beta-lactamase family.</text>
</comment>
<reference evidence="4 5" key="1">
    <citation type="submission" date="2022-12" db="EMBL/GenBank/DDBJ databases">
        <title>Dasania phycosphaerae sp. nov., isolated from particulate material of the south coast of Korea.</title>
        <authorList>
            <person name="Jiang Y."/>
        </authorList>
    </citation>
    <scope>NUCLEOTIDE SEQUENCE [LARGE SCALE GENOMIC DNA]</scope>
    <source>
        <strain evidence="4 5">GY-19</strain>
    </source>
</reference>
<dbReference type="Proteomes" id="UP001069090">
    <property type="component" value="Unassembled WGS sequence"/>
</dbReference>
<proteinExistence type="inferred from homology"/>
<evidence type="ECO:0000313" key="4">
    <source>
        <dbReference type="EMBL" id="MCZ0864516.1"/>
    </source>
</evidence>
<dbReference type="PANTHER" id="PTHR42951:SF4">
    <property type="entry name" value="ACYL-COENZYME A THIOESTERASE MBLAC2"/>
    <property type="match status" value="1"/>
</dbReference>
<dbReference type="EMBL" id="JAPTGG010000003">
    <property type="protein sequence ID" value="MCZ0864516.1"/>
    <property type="molecule type" value="Genomic_DNA"/>
</dbReference>
<dbReference type="SUPFAM" id="SSF56281">
    <property type="entry name" value="Metallo-hydrolase/oxidoreductase"/>
    <property type="match status" value="1"/>
</dbReference>
<comment type="caution">
    <text evidence="4">The sequence shown here is derived from an EMBL/GenBank/DDBJ whole genome shotgun (WGS) entry which is preliminary data.</text>
</comment>
<dbReference type="PANTHER" id="PTHR42951">
    <property type="entry name" value="METALLO-BETA-LACTAMASE DOMAIN-CONTAINING"/>
    <property type="match status" value="1"/>
</dbReference>
<sequence length="304" mass="33651">MLKYFLCCFFLAHTAFCLAEPLVDAKPSTTSFYNNAFVVHQLSPSLYAIGEPNYYQANYSYLIVGAEKALMFDAGANLQHDITEVIRTITDKPVAVIPSHLHFDHLGGIARFDEIWLMNTPYLRSFKKSDGLFHIPESVHLGAAEGLALPPLKVSRLIQHMEVIDLGGLQIKVLATPGHCLDEIVVHDISNNILLTGDHLYPSWLLMGNLDDYIASTDLIITQINPHTLLYGAHPDEDSSKIPAMVYSDAIDLQTTLHSIKAGTAQGHPYKNADLIESSIRYPVNKNISILTDITIIGGESFSY</sequence>
<dbReference type="Pfam" id="PF00753">
    <property type="entry name" value="Lactamase_B"/>
    <property type="match status" value="1"/>
</dbReference>
<evidence type="ECO:0000256" key="2">
    <source>
        <dbReference type="SAM" id="SignalP"/>
    </source>
</evidence>
<evidence type="ECO:0000256" key="1">
    <source>
        <dbReference type="ARBA" id="ARBA00005250"/>
    </source>
</evidence>
<protein>
    <submittedName>
        <fullName evidence="4">MBL fold metallo-hydrolase</fullName>
    </submittedName>
</protein>
<dbReference type="InterPro" id="IPR036866">
    <property type="entry name" value="RibonucZ/Hydroxyglut_hydro"/>
</dbReference>
<keyword evidence="5" id="KW-1185">Reference proteome</keyword>
<dbReference type="SMART" id="SM00849">
    <property type="entry name" value="Lactamase_B"/>
    <property type="match status" value="1"/>
</dbReference>
<dbReference type="RefSeq" id="WP_258330671.1">
    <property type="nucleotide sequence ID" value="NZ_JAPTGG010000003.1"/>
</dbReference>
<evidence type="ECO:0000313" key="5">
    <source>
        <dbReference type="Proteomes" id="UP001069090"/>
    </source>
</evidence>